<accession>A0ABQ6VR18</accession>
<sequence>MEQEVQDFFTALINNTSEKYRKIPTDICRNYGYSETLTVKQAEWIETALKRTKALRGIAIPAEIQKEMDYALDDAPPVEVTEELKEIIFEELAEAVSRIIDRIHK</sequence>
<dbReference type="RefSeq" id="WP_153467114.1">
    <property type="nucleotide sequence ID" value="NZ_CM018730.1"/>
</dbReference>
<gene>
    <name evidence="1" type="ORF">D3W54_16055</name>
</gene>
<geneLocation type="plasmid" evidence="1">
    <name>pKM01</name>
</geneLocation>
<evidence type="ECO:0000313" key="2">
    <source>
        <dbReference type="Proteomes" id="UP000427842"/>
    </source>
</evidence>
<dbReference type="EMBL" id="QYAZ01000004">
    <property type="protein sequence ID" value="KAB8122222.1"/>
    <property type="molecule type" value="Genomic_DNA"/>
</dbReference>
<evidence type="ECO:0000313" key="1">
    <source>
        <dbReference type="EMBL" id="KAB8122222.1"/>
    </source>
</evidence>
<proteinExistence type="predicted"/>
<keyword evidence="2" id="KW-1185">Reference proteome</keyword>
<reference evidence="1 2" key="1">
    <citation type="submission" date="2018-09" db="EMBL/GenBank/DDBJ databases">
        <title>Genome sequence and characterization of the bcs clusters for the production of nanocellulose from the low pH resistant strain Komagataeibacter medellinensis ID13488.</title>
        <authorList>
            <person name="Hernandez-Arriaga A.M."/>
            <person name="Del Cerro C."/>
            <person name="Urbina L."/>
            <person name="Eceiza A."/>
            <person name="Retegi A."/>
            <person name="Prieto M.A."/>
        </authorList>
    </citation>
    <scope>NUCLEOTIDE SEQUENCE [LARGE SCALE GENOMIC DNA]</scope>
    <source>
        <strain evidence="1 2">ID13488</strain>
        <plasmid evidence="1">pKM01</plasmid>
    </source>
</reference>
<keyword evidence="1" id="KW-0614">Plasmid</keyword>
<name>A0ABQ6VR18_9PROT</name>
<dbReference type="Proteomes" id="UP000427842">
    <property type="component" value="Unassembled WGS sequence"/>
</dbReference>
<organism evidence="1 2">
    <name type="scientific">Komagataeibacter medellinensis</name>
    <dbReference type="NCBI Taxonomy" id="1177712"/>
    <lineage>
        <taxon>Bacteria</taxon>
        <taxon>Pseudomonadati</taxon>
        <taxon>Pseudomonadota</taxon>
        <taxon>Alphaproteobacteria</taxon>
        <taxon>Acetobacterales</taxon>
        <taxon>Acetobacteraceae</taxon>
        <taxon>Komagataeibacter</taxon>
    </lineage>
</organism>
<comment type="caution">
    <text evidence="1">The sequence shown here is derived from an EMBL/GenBank/DDBJ whole genome shotgun (WGS) entry which is preliminary data.</text>
</comment>
<protein>
    <submittedName>
        <fullName evidence="1">Uncharacterized protein</fullName>
    </submittedName>
</protein>